<evidence type="ECO:0000313" key="1">
    <source>
        <dbReference type="EMBL" id="EIG29848.1"/>
    </source>
</evidence>
<organism evidence="1 2">
    <name type="scientific">Neisseria sicca VK64</name>
    <dbReference type="NCBI Taxonomy" id="1095748"/>
    <lineage>
        <taxon>Bacteria</taxon>
        <taxon>Pseudomonadati</taxon>
        <taxon>Pseudomonadota</taxon>
        <taxon>Betaproteobacteria</taxon>
        <taxon>Neisseriales</taxon>
        <taxon>Neisseriaceae</taxon>
        <taxon>Neisseria</taxon>
    </lineage>
</organism>
<dbReference type="AlphaFoldDB" id="I2NVI7"/>
<protein>
    <submittedName>
        <fullName evidence="1">Uncharacterized protein</fullName>
    </submittedName>
</protein>
<comment type="caution">
    <text evidence="1">The sequence shown here is derived from an EMBL/GenBank/DDBJ whole genome shotgun (WGS) entry which is preliminary data.</text>
</comment>
<gene>
    <name evidence="1" type="ORF">HMPREF1051_1508</name>
</gene>
<name>I2NVI7_NEISI</name>
<evidence type="ECO:0000313" key="2">
    <source>
        <dbReference type="Proteomes" id="UP000004473"/>
    </source>
</evidence>
<sequence>MRIRRRLKLYCVAIDDKEKTAHLILTGLFGEQGKVRI</sequence>
<dbReference type="PATRIC" id="fig|1095748.3.peg.582"/>
<reference evidence="1 2" key="1">
    <citation type="submission" date="2012-04" db="EMBL/GenBank/DDBJ databases">
        <authorList>
            <person name="Harkins D.M."/>
            <person name="Madupu R."/>
            <person name="Durkin A.S."/>
            <person name="Torralba M."/>
            <person name="Methe B."/>
            <person name="Sutton G.G."/>
            <person name="Nelson K.E."/>
        </authorList>
    </citation>
    <scope>NUCLEOTIDE SEQUENCE [LARGE SCALE GENOMIC DNA]</scope>
    <source>
        <strain evidence="1 2">VK64</strain>
    </source>
</reference>
<proteinExistence type="predicted"/>
<dbReference type="Proteomes" id="UP000004473">
    <property type="component" value="Unassembled WGS sequence"/>
</dbReference>
<dbReference type="EMBL" id="AJMT01000042">
    <property type="protein sequence ID" value="EIG29848.1"/>
    <property type="molecule type" value="Genomic_DNA"/>
</dbReference>
<accession>I2NVI7</accession>